<dbReference type="PANTHER" id="PTHR31470:SF46">
    <property type="entry name" value="ULP1 PROTEASE FAMILY, C-TERMINAL CATALYTIC DOMAIN CONTAINING PROTEIN"/>
    <property type="match status" value="1"/>
</dbReference>
<dbReference type="EMBL" id="AYRZ02000011">
    <property type="protein sequence ID" value="PHT67791.1"/>
    <property type="molecule type" value="Genomic_DNA"/>
</dbReference>
<dbReference type="GO" id="GO:0008234">
    <property type="term" value="F:cysteine-type peptidase activity"/>
    <property type="evidence" value="ECO:0007669"/>
    <property type="project" value="InterPro"/>
</dbReference>
<evidence type="ECO:0000259" key="4">
    <source>
        <dbReference type="PROSITE" id="PS50600"/>
    </source>
</evidence>
<feature type="domain" description="Ubiquitin-like protease family profile" evidence="4">
    <location>
        <begin position="239"/>
        <end position="443"/>
    </location>
</feature>
<dbReference type="Gene3D" id="3.40.395.10">
    <property type="entry name" value="Adenoviral Proteinase, Chain A"/>
    <property type="match status" value="1"/>
</dbReference>
<evidence type="ECO:0000313" key="5">
    <source>
        <dbReference type="EMBL" id="PHT67791.1"/>
    </source>
</evidence>
<proteinExistence type="inferred from homology"/>
<comment type="caution">
    <text evidence="5">The sequence shown here is derived from an EMBL/GenBank/DDBJ whole genome shotgun (WGS) entry which is preliminary data.</text>
</comment>
<reference evidence="5 6" key="1">
    <citation type="journal article" date="2014" name="Nat. Genet.">
        <title>Genome sequence of the hot pepper provides insights into the evolution of pungency in Capsicum species.</title>
        <authorList>
            <person name="Kim S."/>
            <person name="Park M."/>
            <person name="Yeom S.I."/>
            <person name="Kim Y.M."/>
            <person name="Lee J.M."/>
            <person name="Lee H.A."/>
            <person name="Seo E."/>
            <person name="Choi J."/>
            <person name="Cheong K."/>
            <person name="Kim K.T."/>
            <person name="Jung K."/>
            <person name="Lee G.W."/>
            <person name="Oh S.K."/>
            <person name="Bae C."/>
            <person name="Kim S.B."/>
            <person name="Lee H.Y."/>
            <person name="Kim S.Y."/>
            <person name="Kim M.S."/>
            <person name="Kang B.C."/>
            <person name="Jo Y.D."/>
            <person name="Yang H.B."/>
            <person name="Jeong H.J."/>
            <person name="Kang W.H."/>
            <person name="Kwon J.K."/>
            <person name="Shin C."/>
            <person name="Lim J.Y."/>
            <person name="Park J.H."/>
            <person name="Huh J.H."/>
            <person name="Kim J.S."/>
            <person name="Kim B.D."/>
            <person name="Cohen O."/>
            <person name="Paran I."/>
            <person name="Suh M.C."/>
            <person name="Lee S.B."/>
            <person name="Kim Y.K."/>
            <person name="Shin Y."/>
            <person name="Noh S.J."/>
            <person name="Park J."/>
            <person name="Seo Y.S."/>
            <person name="Kwon S.Y."/>
            <person name="Kim H.A."/>
            <person name="Park J.M."/>
            <person name="Kim H.J."/>
            <person name="Choi S.B."/>
            <person name="Bosland P.W."/>
            <person name="Reeves G."/>
            <person name="Jo S.H."/>
            <person name="Lee B.W."/>
            <person name="Cho H.T."/>
            <person name="Choi H.S."/>
            <person name="Lee M.S."/>
            <person name="Yu Y."/>
            <person name="Do Choi Y."/>
            <person name="Park B.S."/>
            <person name="van Deynze A."/>
            <person name="Ashrafi H."/>
            <person name="Hill T."/>
            <person name="Kim W.T."/>
            <person name="Pai H.S."/>
            <person name="Ahn H.K."/>
            <person name="Yeam I."/>
            <person name="Giovannoni J.J."/>
            <person name="Rose J.K."/>
            <person name="Sorensen I."/>
            <person name="Lee S.J."/>
            <person name="Kim R.W."/>
            <person name="Choi I.Y."/>
            <person name="Choi B.S."/>
            <person name="Lim J.S."/>
            <person name="Lee Y.H."/>
            <person name="Choi D."/>
        </authorList>
    </citation>
    <scope>NUCLEOTIDE SEQUENCE [LARGE SCALE GENOMIC DNA]</scope>
    <source>
        <strain evidence="6">cv. CM334</strain>
    </source>
</reference>
<protein>
    <recommendedName>
        <fullName evidence="4">Ubiquitin-like protease family profile domain-containing protein</fullName>
    </recommendedName>
</protein>
<keyword evidence="6" id="KW-1185">Reference proteome</keyword>
<sequence length="443" mass="51162">MGRHNPFGLAHTGFEFDGTGIATIETSDVIDETYDATDENLMQQIKNLMQLYKSDATDCKAKYDGVINAINALTASVKEITSKRGVIPSKRISYPDTPLEIKATKRIRKDTSKASSIIKKSKIAMPLSLSYIDVQCVRATEEQYELKKVNVDVTTTAEEYNITVDNPSTASKDEEKVEPVSLGERKNYPFEGFNISDEAKKKLIQWINDYSKWIADGLLKHHAGRKQNDERYKVNKSSLGFDMFDFVVAHPKMKNWFYLMSQPQTCWNDEHIDVIFYYLRKKAKLQIQEQYRYTTGNYLYKVYINNAYDRYCQQQSEVFRNEECLINIIKGFSIPAGLPWHLVDEVYIPINCGDEFHWVLAVIILKERRIRVYDSMSRRRCSGSSSEIQKLANILPTYLDMSGFLDQKVRIDWSTIEAYRDKMDNPFDVQYIDGVAQQIIGSL</sequence>
<evidence type="ECO:0000256" key="3">
    <source>
        <dbReference type="ARBA" id="ARBA00022801"/>
    </source>
</evidence>
<dbReference type="Gramene" id="PHT67791">
    <property type="protein sequence ID" value="PHT67791"/>
    <property type="gene ID" value="T459_27278"/>
</dbReference>
<evidence type="ECO:0000256" key="2">
    <source>
        <dbReference type="ARBA" id="ARBA00022670"/>
    </source>
</evidence>
<dbReference type="InterPro" id="IPR038765">
    <property type="entry name" value="Papain-like_cys_pep_sf"/>
</dbReference>
<gene>
    <name evidence="5" type="ORF">T459_27278</name>
</gene>
<dbReference type="PROSITE" id="PS50600">
    <property type="entry name" value="ULP_PROTEASE"/>
    <property type="match status" value="1"/>
</dbReference>
<accession>A0A2G2YDZ9</accession>
<dbReference type="GO" id="GO:0006508">
    <property type="term" value="P:proteolysis"/>
    <property type="evidence" value="ECO:0007669"/>
    <property type="project" value="UniProtKB-KW"/>
</dbReference>
<name>A0A2G2YDZ9_CAPAN</name>
<reference evidence="5 6" key="2">
    <citation type="journal article" date="2017" name="Genome Biol.">
        <title>New reference genome sequences of hot pepper reveal the massive evolution of plant disease-resistance genes by retroduplication.</title>
        <authorList>
            <person name="Kim S."/>
            <person name="Park J."/>
            <person name="Yeom S.I."/>
            <person name="Kim Y.M."/>
            <person name="Seo E."/>
            <person name="Kim K.T."/>
            <person name="Kim M.S."/>
            <person name="Lee J.M."/>
            <person name="Cheong K."/>
            <person name="Shin H.S."/>
            <person name="Kim S.B."/>
            <person name="Han K."/>
            <person name="Lee J."/>
            <person name="Park M."/>
            <person name="Lee H.A."/>
            <person name="Lee H.Y."/>
            <person name="Lee Y."/>
            <person name="Oh S."/>
            <person name="Lee J.H."/>
            <person name="Choi E."/>
            <person name="Choi E."/>
            <person name="Lee S.E."/>
            <person name="Jeon J."/>
            <person name="Kim H."/>
            <person name="Choi G."/>
            <person name="Song H."/>
            <person name="Lee J."/>
            <person name="Lee S.C."/>
            <person name="Kwon J.K."/>
            <person name="Lee H.Y."/>
            <person name="Koo N."/>
            <person name="Hong Y."/>
            <person name="Kim R.W."/>
            <person name="Kang W.H."/>
            <person name="Huh J.H."/>
            <person name="Kang B.C."/>
            <person name="Yang T.J."/>
            <person name="Lee Y.H."/>
            <person name="Bennetzen J.L."/>
            <person name="Choi D."/>
        </authorList>
    </citation>
    <scope>NUCLEOTIDE SEQUENCE [LARGE SCALE GENOMIC DNA]</scope>
    <source>
        <strain evidence="6">cv. CM334</strain>
    </source>
</reference>
<keyword evidence="2" id="KW-0645">Protease</keyword>
<dbReference type="InterPro" id="IPR003653">
    <property type="entry name" value="Peptidase_C48_C"/>
</dbReference>
<organism evidence="5 6">
    <name type="scientific">Capsicum annuum</name>
    <name type="common">Capsicum pepper</name>
    <dbReference type="NCBI Taxonomy" id="4072"/>
    <lineage>
        <taxon>Eukaryota</taxon>
        <taxon>Viridiplantae</taxon>
        <taxon>Streptophyta</taxon>
        <taxon>Embryophyta</taxon>
        <taxon>Tracheophyta</taxon>
        <taxon>Spermatophyta</taxon>
        <taxon>Magnoliopsida</taxon>
        <taxon>eudicotyledons</taxon>
        <taxon>Gunneridae</taxon>
        <taxon>Pentapetalae</taxon>
        <taxon>asterids</taxon>
        <taxon>lamiids</taxon>
        <taxon>Solanales</taxon>
        <taxon>Solanaceae</taxon>
        <taxon>Solanoideae</taxon>
        <taxon>Capsiceae</taxon>
        <taxon>Capsicum</taxon>
    </lineage>
</organism>
<dbReference type="Pfam" id="PF02902">
    <property type="entry name" value="Peptidase_C48"/>
    <property type="match status" value="1"/>
</dbReference>
<comment type="similarity">
    <text evidence="1">Belongs to the peptidase C48 family.</text>
</comment>
<dbReference type="AlphaFoldDB" id="A0A2G2YDZ9"/>
<keyword evidence="3" id="KW-0378">Hydrolase</keyword>
<evidence type="ECO:0000256" key="1">
    <source>
        <dbReference type="ARBA" id="ARBA00005234"/>
    </source>
</evidence>
<dbReference type="SUPFAM" id="SSF54001">
    <property type="entry name" value="Cysteine proteinases"/>
    <property type="match status" value="1"/>
</dbReference>
<evidence type="ECO:0000313" key="6">
    <source>
        <dbReference type="Proteomes" id="UP000222542"/>
    </source>
</evidence>
<dbReference type="Proteomes" id="UP000222542">
    <property type="component" value="Unassembled WGS sequence"/>
</dbReference>
<dbReference type="PANTHER" id="PTHR31470">
    <property type="entry name" value="CYSTEINE PROTEINASES SUPERFAMILY PROTEIN-RELATED-RELATED"/>
    <property type="match status" value="1"/>
</dbReference>